<comment type="catalytic activity">
    <reaction evidence="10">
        <text>a 1,2-diacyl-sn-glycerol + ATP = a 1,2-diacyl-sn-glycero-3-phosphate + ADP + H(+)</text>
        <dbReference type="Rhea" id="RHEA:10272"/>
        <dbReference type="ChEBI" id="CHEBI:15378"/>
        <dbReference type="ChEBI" id="CHEBI:17815"/>
        <dbReference type="ChEBI" id="CHEBI:30616"/>
        <dbReference type="ChEBI" id="CHEBI:58608"/>
        <dbReference type="ChEBI" id="CHEBI:456216"/>
        <dbReference type="EC" id="2.7.1.107"/>
    </reaction>
</comment>
<sequence>MDWRFSLLEFVSKVDVTGPLFLGWLVTGSFGLVAIVYAFLKWQKQTSLNWIKAAAEAKKRVLKKIKFPISRHTWTVDTSVTEEASTCSVCLNSMVSPTSLAVKVTSNHPLLRCSVCGVAAHYHCSPYATKDCKCVSQAGVNHLLHHWTARWVEFDENPEVSSFCYYCDEPCGIPILGASPIWHCLWCQRPVHVKCHAKLLKETGNVCDLGPLRRLILSPLSVKEVDEVEAGSGMLSSIKEEIIASSVRRRMRRRRARNKTLNSQSAFSDIPDSNLQDNTGTKSTFGYVLSGMVGLEKACKETNDGYSLRKTRSLANLTEINCPINPVRRYKLIDLSRDARPLLVFINVKSGGQYGPCLRRRLNMLLNPVQVFELSSSQGPEVGLELFRNVQYFRVLVCGGDGTVAWVLDAIERQNFESPPPVAILPLGTGNDLSRVLGWGGGLSSVEGEGGLGSLLHDIDHSAVTMLDRWNVAIQEENTVHGQNKEKVKFMTNYLGIGCDAKVAYDFHTTREERPDKFSSQFVNKLRYAKEGAKDIMDRTCADLPWQVSLEVDGCKIEIPEDAEGVLVLNIGSYMGGVDLWQNDYEHDDDFGLQSMHDKALEVVCISGTWHLGKLQVGLSQARRLAQGRKIRVNIRSPFPVQIDGEPWIQQPGCLEITHHGQVFMLRKASEEPTGHAAAIMTEVLVNAECNGVINAAQKRMLLEQMALRLS</sequence>
<feature type="domain" description="Phorbol-ester/DAG-type" evidence="12">
    <location>
        <begin position="144"/>
        <end position="207"/>
    </location>
</feature>
<dbReference type="Pfam" id="PF00130">
    <property type="entry name" value="C1_1"/>
    <property type="match status" value="1"/>
</dbReference>
<evidence type="ECO:0000259" key="12">
    <source>
        <dbReference type="PROSITE" id="PS50081"/>
    </source>
</evidence>
<keyword evidence="15" id="KW-1185">Reference proteome</keyword>
<keyword evidence="4" id="KW-0677">Repeat</keyword>
<evidence type="ECO:0000256" key="1">
    <source>
        <dbReference type="ARBA" id="ARBA00009280"/>
    </source>
</evidence>
<keyword evidence="5 10" id="KW-0547">Nucleotide-binding</keyword>
<dbReference type="Proteomes" id="UP000652761">
    <property type="component" value="Unassembled WGS sequence"/>
</dbReference>
<comment type="caution">
    <text evidence="14">The sequence shown here is derived from an EMBL/GenBank/DDBJ whole genome shotgun (WGS) entry which is preliminary data.</text>
</comment>
<keyword evidence="11" id="KW-0812">Transmembrane</keyword>
<dbReference type="SMART" id="SM00046">
    <property type="entry name" value="DAGKc"/>
    <property type="match status" value="1"/>
</dbReference>
<dbReference type="InterPro" id="IPR017438">
    <property type="entry name" value="ATP-NAD_kinase_N"/>
</dbReference>
<dbReference type="CDD" id="cd00029">
    <property type="entry name" value="C1"/>
    <property type="match status" value="1"/>
</dbReference>
<keyword evidence="2 10" id="KW-0808">Transferase</keyword>
<keyword evidence="8 10" id="KW-0067">ATP-binding</keyword>
<evidence type="ECO:0000313" key="15">
    <source>
        <dbReference type="Proteomes" id="UP000652761"/>
    </source>
</evidence>
<dbReference type="Pfam" id="PF00609">
    <property type="entry name" value="DAGK_acc"/>
    <property type="match status" value="1"/>
</dbReference>
<keyword evidence="9" id="KW-0346">Stress response</keyword>
<dbReference type="SUPFAM" id="SSF57889">
    <property type="entry name" value="Cysteine-rich domain"/>
    <property type="match status" value="1"/>
</dbReference>
<dbReference type="FunFam" id="2.60.200.40:FF:000006">
    <property type="entry name" value="Diacylglycerol kinase"/>
    <property type="match status" value="1"/>
</dbReference>
<dbReference type="GO" id="GO:0004143">
    <property type="term" value="F:ATP-dependent diacylglycerol kinase activity"/>
    <property type="evidence" value="ECO:0007669"/>
    <property type="project" value="UniProtKB-EC"/>
</dbReference>
<gene>
    <name evidence="14" type="ORF">Taro_006242</name>
</gene>
<dbReference type="GO" id="GO:0046872">
    <property type="term" value="F:metal ion binding"/>
    <property type="evidence" value="ECO:0007669"/>
    <property type="project" value="UniProtKB-KW"/>
</dbReference>
<dbReference type="InterPro" id="IPR016064">
    <property type="entry name" value="NAD/diacylglycerol_kinase_sf"/>
</dbReference>
<dbReference type="PANTHER" id="PTHR11255">
    <property type="entry name" value="DIACYLGLYCEROL KINASE"/>
    <property type="match status" value="1"/>
</dbReference>
<dbReference type="PROSITE" id="PS50081">
    <property type="entry name" value="ZF_DAG_PE_2"/>
    <property type="match status" value="2"/>
</dbReference>
<dbReference type="OrthoDB" id="242257at2759"/>
<keyword evidence="6 10" id="KW-0418">Kinase</keyword>
<evidence type="ECO:0000313" key="14">
    <source>
        <dbReference type="EMBL" id="MQL73887.1"/>
    </source>
</evidence>
<protein>
    <recommendedName>
        <fullName evidence="10">Diacylglycerol kinase</fullName>
        <shortName evidence="10">DAG kinase</shortName>
        <ecNumber evidence="10">2.7.1.107</ecNumber>
    </recommendedName>
</protein>
<evidence type="ECO:0000256" key="10">
    <source>
        <dbReference type="RuleBase" id="RU361128"/>
    </source>
</evidence>
<dbReference type="EMBL" id="NMUH01000182">
    <property type="protein sequence ID" value="MQL73887.1"/>
    <property type="molecule type" value="Genomic_DNA"/>
</dbReference>
<dbReference type="CDD" id="cd20805">
    <property type="entry name" value="C1_DGK_rpt2"/>
    <property type="match status" value="1"/>
</dbReference>
<dbReference type="InterPro" id="IPR002219">
    <property type="entry name" value="PKC_DAG/PE"/>
</dbReference>
<evidence type="ECO:0000256" key="4">
    <source>
        <dbReference type="ARBA" id="ARBA00022737"/>
    </source>
</evidence>
<feature type="transmembrane region" description="Helical" evidence="11">
    <location>
        <begin position="20"/>
        <end position="40"/>
    </location>
</feature>
<dbReference type="AlphaFoldDB" id="A0A843TVE9"/>
<evidence type="ECO:0000256" key="6">
    <source>
        <dbReference type="ARBA" id="ARBA00022777"/>
    </source>
</evidence>
<organism evidence="14 15">
    <name type="scientific">Colocasia esculenta</name>
    <name type="common">Wild taro</name>
    <name type="synonym">Arum esculentum</name>
    <dbReference type="NCBI Taxonomy" id="4460"/>
    <lineage>
        <taxon>Eukaryota</taxon>
        <taxon>Viridiplantae</taxon>
        <taxon>Streptophyta</taxon>
        <taxon>Embryophyta</taxon>
        <taxon>Tracheophyta</taxon>
        <taxon>Spermatophyta</taxon>
        <taxon>Magnoliopsida</taxon>
        <taxon>Liliopsida</taxon>
        <taxon>Araceae</taxon>
        <taxon>Aroideae</taxon>
        <taxon>Colocasieae</taxon>
        <taxon>Colocasia</taxon>
    </lineage>
</organism>
<dbReference type="GO" id="GO:0007200">
    <property type="term" value="P:phospholipase C-activating G protein-coupled receptor signaling pathway"/>
    <property type="evidence" value="ECO:0007669"/>
    <property type="project" value="InterPro"/>
</dbReference>
<evidence type="ECO:0000256" key="5">
    <source>
        <dbReference type="ARBA" id="ARBA00022741"/>
    </source>
</evidence>
<keyword evidence="11" id="KW-1133">Transmembrane helix</keyword>
<dbReference type="SMART" id="SM00109">
    <property type="entry name" value="C1"/>
    <property type="match status" value="2"/>
</dbReference>
<dbReference type="Gene3D" id="3.30.60.20">
    <property type="match status" value="1"/>
</dbReference>
<dbReference type="PROSITE" id="PS50146">
    <property type="entry name" value="DAGK"/>
    <property type="match status" value="1"/>
</dbReference>
<evidence type="ECO:0000256" key="2">
    <source>
        <dbReference type="ARBA" id="ARBA00022679"/>
    </source>
</evidence>
<dbReference type="PANTHER" id="PTHR11255:SF104">
    <property type="entry name" value="DIACYLGLYCEROL KINASE 2"/>
    <property type="match status" value="1"/>
</dbReference>
<accession>A0A843TVE9</accession>
<dbReference type="Gene3D" id="3.40.50.10330">
    <property type="entry name" value="Probable inorganic polyphosphate/atp-NAD kinase, domain 1"/>
    <property type="match status" value="1"/>
</dbReference>
<proteinExistence type="inferred from homology"/>
<dbReference type="SMART" id="SM00045">
    <property type="entry name" value="DAGKa"/>
    <property type="match status" value="1"/>
</dbReference>
<name>A0A843TVE9_COLES</name>
<evidence type="ECO:0000259" key="13">
    <source>
        <dbReference type="PROSITE" id="PS50146"/>
    </source>
</evidence>
<feature type="domain" description="DAGKc" evidence="13">
    <location>
        <begin position="337"/>
        <end position="476"/>
    </location>
</feature>
<keyword evidence="7" id="KW-0862">Zinc</keyword>
<dbReference type="FunFam" id="3.40.50.10330:FF:000006">
    <property type="entry name" value="Diacylglycerol kinase"/>
    <property type="match status" value="1"/>
</dbReference>
<dbReference type="SUPFAM" id="SSF111331">
    <property type="entry name" value="NAD kinase/diacylglycerol kinase-like"/>
    <property type="match status" value="1"/>
</dbReference>
<dbReference type="Pfam" id="PF00781">
    <property type="entry name" value="DAGK_cat"/>
    <property type="match status" value="1"/>
</dbReference>
<dbReference type="EC" id="2.7.1.107" evidence="10"/>
<feature type="domain" description="Phorbol-ester/DAG-type" evidence="12">
    <location>
        <begin position="71"/>
        <end position="132"/>
    </location>
</feature>
<dbReference type="InterPro" id="IPR046349">
    <property type="entry name" value="C1-like_sf"/>
</dbReference>
<evidence type="ECO:0000256" key="7">
    <source>
        <dbReference type="ARBA" id="ARBA00022833"/>
    </source>
</evidence>
<evidence type="ECO:0000256" key="9">
    <source>
        <dbReference type="ARBA" id="ARBA00023016"/>
    </source>
</evidence>
<keyword evidence="3" id="KW-0479">Metal-binding</keyword>
<dbReference type="Gene3D" id="2.60.200.40">
    <property type="match status" value="1"/>
</dbReference>
<dbReference type="InterPro" id="IPR037607">
    <property type="entry name" value="DGK"/>
</dbReference>
<comment type="similarity">
    <text evidence="1 10">Belongs to the eukaryotic diacylglycerol kinase family.</text>
</comment>
<dbReference type="InterPro" id="IPR001206">
    <property type="entry name" value="Diacylglycerol_kinase_cat_dom"/>
</dbReference>
<evidence type="ECO:0000256" key="8">
    <source>
        <dbReference type="ARBA" id="ARBA00022840"/>
    </source>
</evidence>
<reference evidence="14" key="1">
    <citation type="submission" date="2017-07" db="EMBL/GenBank/DDBJ databases">
        <title>Taro Niue Genome Assembly and Annotation.</title>
        <authorList>
            <person name="Atibalentja N."/>
            <person name="Keating K."/>
            <person name="Fields C.J."/>
        </authorList>
    </citation>
    <scope>NUCLEOTIDE SEQUENCE</scope>
    <source>
        <strain evidence="14">Niue_2</strain>
        <tissue evidence="14">Leaf</tissue>
    </source>
</reference>
<dbReference type="GO" id="GO:0005524">
    <property type="term" value="F:ATP binding"/>
    <property type="evidence" value="ECO:0007669"/>
    <property type="project" value="UniProtKB-KW"/>
</dbReference>
<dbReference type="GO" id="GO:0016020">
    <property type="term" value="C:membrane"/>
    <property type="evidence" value="ECO:0007669"/>
    <property type="project" value="TreeGrafter"/>
</dbReference>
<evidence type="ECO:0000256" key="11">
    <source>
        <dbReference type="SAM" id="Phobius"/>
    </source>
</evidence>
<keyword evidence="11" id="KW-0472">Membrane</keyword>
<dbReference type="InterPro" id="IPR000756">
    <property type="entry name" value="Diacylglycerol_kin_accessory"/>
</dbReference>
<evidence type="ECO:0000256" key="3">
    <source>
        <dbReference type="ARBA" id="ARBA00022723"/>
    </source>
</evidence>